<dbReference type="GeneID" id="30211496"/>
<dbReference type="RefSeq" id="XP_019043826.1">
    <property type="nucleotide sequence ID" value="XM_019193703.1"/>
</dbReference>
<reference evidence="3" key="3">
    <citation type="submission" date="2014-01" db="EMBL/GenBank/DDBJ databases">
        <title>Evolution of pathogenesis and genome organization in the Tremellales.</title>
        <authorList>
            <person name="Cuomo C."/>
            <person name="Litvintseva A."/>
            <person name="Heitman J."/>
            <person name="Chen Y."/>
            <person name="Sun S."/>
            <person name="Springer D."/>
            <person name="Dromer F."/>
            <person name="Young S."/>
            <person name="Zeng Q."/>
            <person name="Chapman S."/>
            <person name="Gujja S."/>
            <person name="Saif S."/>
            <person name="Birren B."/>
        </authorList>
    </citation>
    <scope>NUCLEOTIDE SEQUENCE</scope>
    <source>
        <strain evidence="3">CBS 10118</strain>
    </source>
</reference>
<evidence type="ECO:0000313" key="5">
    <source>
        <dbReference type="Proteomes" id="UP000092730"/>
    </source>
</evidence>
<proteinExistence type="predicted"/>
<accession>A0A1B9FVG5</accession>
<evidence type="ECO:0000259" key="2">
    <source>
        <dbReference type="PROSITE" id="PS50172"/>
    </source>
</evidence>
<dbReference type="PROSITE" id="PS50172">
    <property type="entry name" value="BRCT"/>
    <property type="match status" value="1"/>
</dbReference>
<feature type="compositionally biased region" description="Acidic residues" evidence="1">
    <location>
        <begin position="437"/>
        <end position="455"/>
    </location>
</feature>
<feature type="compositionally biased region" description="Polar residues" evidence="1">
    <location>
        <begin position="176"/>
        <end position="189"/>
    </location>
</feature>
<name>A0A1B9FVG5_9TREE</name>
<evidence type="ECO:0000313" key="3">
    <source>
        <dbReference type="EMBL" id="OCF22756.1"/>
    </source>
</evidence>
<evidence type="ECO:0000256" key="1">
    <source>
        <dbReference type="SAM" id="MobiDB-lite"/>
    </source>
</evidence>
<dbReference type="VEuPathDB" id="FungiDB:I302_07097"/>
<keyword evidence="5" id="KW-1185">Reference proteome</keyword>
<reference evidence="3" key="1">
    <citation type="submission" date="2013-07" db="EMBL/GenBank/DDBJ databases">
        <title>The Genome Sequence of Cryptococcus bestiolae CBS10118.</title>
        <authorList>
            <consortium name="The Broad Institute Genome Sequencing Platform"/>
            <person name="Cuomo C."/>
            <person name="Litvintseva A."/>
            <person name="Chen Y."/>
            <person name="Heitman J."/>
            <person name="Sun S."/>
            <person name="Springer D."/>
            <person name="Dromer F."/>
            <person name="Young S.K."/>
            <person name="Zeng Q."/>
            <person name="Gargeya S."/>
            <person name="Fitzgerald M."/>
            <person name="Abouelleil A."/>
            <person name="Alvarado L."/>
            <person name="Berlin A.M."/>
            <person name="Chapman S.B."/>
            <person name="Dewar J."/>
            <person name="Goldberg J."/>
            <person name="Griggs A."/>
            <person name="Gujja S."/>
            <person name="Hansen M."/>
            <person name="Howarth C."/>
            <person name="Imamovic A."/>
            <person name="Larimer J."/>
            <person name="McCowan C."/>
            <person name="Murphy C."/>
            <person name="Pearson M."/>
            <person name="Priest M."/>
            <person name="Roberts A."/>
            <person name="Saif S."/>
            <person name="Shea T."/>
            <person name="Sykes S."/>
            <person name="Wortman J."/>
            <person name="Nusbaum C."/>
            <person name="Birren B."/>
        </authorList>
    </citation>
    <scope>NUCLEOTIDE SEQUENCE [LARGE SCALE GENOMIC DNA]</scope>
    <source>
        <strain evidence="3">CBS 10118</strain>
    </source>
</reference>
<evidence type="ECO:0000313" key="4">
    <source>
        <dbReference type="EMBL" id="WVW86482.1"/>
    </source>
</evidence>
<reference evidence="4" key="2">
    <citation type="submission" date="2013-07" db="EMBL/GenBank/DDBJ databases">
        <authorList>
            <consortium name="The Broad Institute Genome Sequencing Platform"/>
            <person name="Cuomo C."/>
            <person name="Litvintseva A."/>
            <person name="Chen Y."/>
            <person name="Heitman J."/>
            <person name="Sun S."/>
            <person name="Springer D."/>
            <person name="Dromer F."/>
            <person name="Young S.K."/>
            <person name="Zeng Q."/>
            <person name="Gargeya S."/>
            <person name="Fitzgerald M."/>
            <person name="Abouelleil A."/>
            <person name="Alvarado L."/>
            <person name="Berlin A.M."/>
            <person name="Chapman S.B."/>
            <person name="Dewar J."/>
            <person name="Goldberg J."/>
            <person name="Griggs A."/>
            <person name="Gujja S."/>
            <person name="Hansen M."/>
            <person name="Howarth C."/>
            <person name="Imamovic A."/>
            <person name="Larimer J."/>
            <person name="McCowan C."/>
            <person name="Murphy C."/>
            <person name="Pearson M."/>
            <person name="Priest M."/>
            <person name="Roberts A."/>
            <person name="Saif S."/>
            <person name="Shea T."/>
            <person name="Sykes S."/>
            <person name="Wortman J."/>
            <person name="Nusbaum C."/>
            <person name="Birren B."/>
        </authorList>
    </citation>
    <scope>NUCLEOTIDE SEQUENCE</scope>
    <source>
        <strain evidence="4">CBS 10118</strain>
    </source>
</reference>
<feature type="region of interest" description="Disordered" evidence="1">
    <location>
        <begin position="132"/>
        <end position="212"/>
    </location>
</feature>
<protein>
    <recommendedName>
        <fullName evidence="2">BRCT domain-containing protein</fullName>
    </recommendedName>
</protein>
<dbReference type="OrthoDB" id="10561454at2759"/>
<dbReference type="Proteomes" id="UP000092730">
    <property type="component" value="Chromosome 7"/>
</dbReference>
<sequence>MPPHPHKLFTQDDLPMTFFLVQESVMTRFVIENQGGRITDAQDAQHIIFNRDEGSSDLRPRNDEEQNALKDSQDWQFVLISSWISESGRQGQLVDEQEFQVLSNETSTSTSMTLRPIIPPSFDPIYHTPQMITPISSPSIRPPQSSAIIERRKRSESNPVDPARVNPEHTVGFASPSRSIRTPTASGSTKRPRAEASGTSTNGQQNMKSGAGSQVEVISYGSLKVWIRHPSEYTNLKNIPEPQRTYRKKDLFNILVIEIAHWAREQSSVNKGDVGRFLKEDLRKKRSWRDWYTYWRPLKDQINLKLEKLGLDTSMWDLEKGYSEVIYLSDDSDCDNEDAVDGVTRSNGIITALSSGSGPEEEVRESASAEIVVKSESEEVTSDIRSESNQDSTAVASAGADRNQLGSAGGPSLVYRYACHSHSIDRGEEVEDVKPEVEDEYAEEEGEDELVDEDD</sequence>
<reference evidence="4" key="4">
    <citation type="submission" date="2024-02" db="EMBL/GenBank/DDBJ databases">
        <title>Comparative genomics of Cryptococcus and Kwoniella reveals pathogenesis evolution and contrasting modes of karyotype evolution via chromosome fusion or intercentromeric recombination.</title>
        <authorList>
            <person name="Coelho M.A."/>
            <person name="David-Palma M."/>
            <person name="Shea T."/>
            <person name="Bowers K."/>
            <person name="McGinley-Smith S."/>
            <person name="Mohammad A.W."/>
            <person name="Gnirke A."/>
            <person name="Yurkov A.M."/>
            <person name="Nowrousian M."/>
            <person name="Sun S."/>
            <person name="Cuomo C.A."/>
            <person name="Heitman J."/>
        </authorList>
    </citation>
    <scope>NUCLEOTIDE SEQUENCE</scope>
    <source>
        <strain evidence="4">CBS 10118</strain>
    </source>
</reference>
<gene>
    <name evidence="3" type="ORF">I302_07097</name>
    <name evidence="4" type="ORF">I302_108530</name>
</gene>
<feature type="compositionally biased region" description="Basic and acidic residues" evidence="1">
    <location>
        <begin position="424"/>
        <end position="436"/>
    </location>
</feature>
<feature type="compositionally biased region" description="Basic and acidic residues" evidence="1">
    <location>
        <begin position="373"/>
        <end position="388"/>
    </location>
</feature>
<feature type="compositionally biased region" description="Polar residues" evidence="1">
    <location>
        <begin position="197"/>
        <end position="212"/>
    </location>
</feature>
<dbReference type="InterPro" id="IPR001357">
    <property type="entry name" value="BRCT_dom"/>
</dbReference>
<feature type="compositionally biased region" description="Low complexity" evidence="1">
    <location>
        <begin position="132"/>
        <end position="148"/>
    </location>
</feature>
<organism evidence="3">
    <name type="scientific">Kwoniella bestiolae CBS 10118</name>
    <dbReference type="NCBI Taxonomy" id="1296100"/>
    <lineage>
        <taxon>Eukaryota</taxon>
        <taxon>Fungi</taxon>
        <taxon>Dikarya</taxon>
        <taxon>Basidiomycota</taxon>
        <taxon>Agaricomycotina</taxon>
        <taxon>Tremellomycetes</taxon>
        <taxon>Tremellales</taxon>
        <taxon>Cryptococcaceae</taxon>
        <taxon>Kwoniella</taxon>
    </lineage>
</organism>
<dbReference type="KEGG" id="kbi:30211496"/>
<dbReference type="EMBL" id="CP144547">
    <property type="protein sequence ID" value="WVW86482.1"/>
    <property type="molecule type" value="Genomic_DNA"/>
</dbReference>
<feature type="domain" description="BRCT" evidence="2">
    <location>
        <begin position="30"/>
        <end position="101"/>
    </location>
</feature>
<feature type="region of interest" description="Disordered" evidence="1">
    <location>
        <begin position="424"/>
        <end position="455"/>
    </location>
</feature>
<dbReference type="EMBL" id="KI894024">
    <property type="protein sequence ID" value="OCF22756.1"/>
    <property type="molecule type" value="Genomic_DNA"/>
</dbReference>
<feature type="region of interest" description="Disordered" evidence="1">
    <location>
        <begin position="351"/>
        <end position="407"/>
    </location>
</feature>
<dbReference type="AlphaFoldDB" id="A0A1B9FVG5"/>